<keyword evidence="2" id="KW-1185">Reference proteome</keyword>
<protein>
    <submittedName>
        <fullName evidence="1">Uncharacterized protein</fullName>
    </submittedName>
</protein>
<comment type="caution">
    <text evidence="1">The sequence shown here is derived from an EMBL/GenBank/DDBJ whole genome shotgun (WGS) entry which is preliminary data.</text>
</comment>
<proteinExistence type="predicted"/>
<reference evidence="1 2" key="1">
    <citation type="submission" date="2016-03" db="EMBL/GenBank/DDBJ databases">
        <title>EvidentialGene: Evidence-directed Construction of Genes on Genomes.</title>
        <authorList>
            <person name="Gilbert D.G."/>
            <person name="Choi J.-H."/>
            <person name="Mockaitis K."/>
            <person name="Colbourne J."/>
            <person name="Pfrender M."/>
        </authorList>
    </citation>
    <scope>NUCLEOTIDE SEQUENCE [LARGE SCALE GENOMIC DNA]</scope>
    <source>
        <strain evidence="1 2">Xinb3</strain>
        <tissue evidence="1">Complete organism</tissue>
    </source>
</reference>
<sequence length="44" mass="4850">MRCFLSRLPVASPDLLQMPSVLILNFAQVTTKHDDLAVTMSAAF</sequence>
<name>A0A162NNF7_9CRUS</name>
<dbReference type="AlphaFoldDB" id="A0A162NNF7"/>
<dbReference type="EMBL" id="LRGB01000568">
    <property type="protein sequence ID" value="KZS18140.1"/>
    <property type="molecule type" value="Genomic_DNA"/>
</dbReference>
<accession>A0A162NNF7</accession>
<dbReference type="Proteomes" id="UP000076858">
    <property type="component" value="Unassembled WGS sequence"/>
</dbReference>
<evidence type="ECO:0000313" key="2">
    <source>
        <dbReference type="Proteomes" id="UP000076858"/>
    </source>
</evidence>
<evidence type="ECO:0000313" key="1">
    <source>
        <dbReference type="EMBL" id="KZS18140.1"/>
    </source>
</evidence>
<gene>
    <name evidence="1" type="ORF">APZ42_016173</name>
</gene>
<organism evidence="1 2">
    <name type="scientific">Daphnia magna</name>
    <dbReference type="NCBI Taxonomy" id="35525"/>
    <lineage>
        <taxon>Eukaryota</taxon>
        <taxon>Metazoa</taxon>
        <taxon>Ecdysozoa</taxon>
        <taxon>Arthropoda</taxon>
        <taxon>Crustacea</taxon>
        <taxon>Branchiopoda</taxon>
        <taxon>Diplostraca</taxon>
        <taxon>Cladocera</taxon>
        <taxon>Anomopoda</taxon>
        <taxon>Daphniidae</taxon>
        <taxon>Daphnia</taxon>
    </lineage>
</organism>